<protein>
    <recommendedName>
        <fullName evidence="13">Protein kinase domain-containing protein</fullName>
    </recommendedName>
</protein>
<dbReference type="InterPro" id="IPR032675">
    <property type="entry name" value="LRR_dom_sf"/>
</dbReference>
<feature type="chain" id="PRO_5042260200" description="Protein kinase domain-containing protein" evidence="12">
    <location>
        <begin position="26"/>
        <end position="708"/>
    </location>
</feature>
<evidence type="ECO:0000256" key="9">
    <source>
        <dbReference type="ARBA" id="ARBA00023170"/>
    </source>
</evidence>
<dbReference type="GO" id="GO:0004672">
    <property type="term" value="F:protein kinase activity"/>
    <property type="evidence" value="ECO:0007669"/>
    <property type="project" value="InterPro"/>
</dbReference>
<name>A0AAD8K106_TARER</name>
<proteinExistence type="predicted"/>
<dbReference type="PANTHER" id="PTHR48007">
    <property type="entry name" value="LEUCINE-RICH REPEAT RECEPTOR-LIKE PROTEIN KINASE PXC1"/>
    <property type="match status" value="1"/>
</dbReference>
<dbReference type="InterPro" id="IPR013210">
    <property type="entry name" value="LRR_N_plant-typ"/>
</dbReference>
<dbReference type="InterPro" id="IPR000719">
    <property type="entry name" value="Prot_kinase_dom"/>
</dbReference>
<feature type="transmembrane region" description="Helical" evidence="11">
    <location>
        <begin position="255"/>
        <end position="275"/>
    </location>
</feature>
<organism evidence="14 15">
    <name type="scientific">Tagetes erecta</name>
    <name type="common">African marigold</name>
    <dbReference type="NCBI Taxonomy" id="13708"/>
    <lineage>
        <taxon>Eukaryota</taxon>
        <taxon>Viridiplantae</taxon>
        <taxon>Streptophyta</taxon>
        <taxon>Embryophyta</taxon>
        <taxon>Tracheophyta</taxon>
        <taxon>Spermatophyta</taxon>
        <taxon>Magnoliopsida</taxon>
        <taxon>eudicotyledons</taxon>
        <taxon>Gunneridae</taxon>
        <taxon>Pentapetalae</taxon>
        <taxon>asterids</taxon>
        <taxon>campanulids</taxon>
        <taxon>Asterales</taxon>
        <taxon>Asteraceae</taxon>
        <taxon>Asteroideae</taxon>
        <taxon>Heliantheae alliance</taxon>
        <taxon>Tageteae</taxon>
        <taxon>Tagetes</taxon>
    </lineage>
</organism>
<evidence type="ECO:0000256" key="4">
    <source>
        <dbReference type="ARBA" id="ARBA00022692"/>
    </source>
</evidence>
<keyword evidence="4 11" id="KW-0812">Transmembrane</keyword>
<dbReference type="SUPFAM" id="SSF52058">
    <property type="entry name" value="L domain-like"/>
    <property type="match status" value="1"/>
</dbReference>
<dbReference type="SUPFAM" id="SSF56112">
    <property type="entry name" value="Protein kinase-like (PK-like)"/>
    <property type="match status" value="1"/>
</dbReference>
<evidence type="ECO:0000256" key="1">
    <source>
        <dbReference type="ARBA" id="ARBA00004167"/>
    </source>
</evidence>
<dbReference type="AlphaFoldDB" id="A0AAD8K106"/>
<keyword evidence="7 11" id="KW-1133">Transmembrane helix</keyword>
<evidence type="ECO:0000256" key="6">
    <source>
        <dbReference type="ARBA" id="ARBA00022737"/>
    </source>
</evidence>
<dbReference type="InterPro" id="IPR011009">
    <property type="entry name" value="Kinase-like_dom_sf"/>
</dbReference>
<dbReference type="Gene3D" id="3.80.10.10">
    <property type="entry name" value="Ribonuclease Inhibitor"/>
    <property type="match status" value="2"/>
</dbReference>
<dbReference type="Gene3D" id="3.30.200.20">
    <property type="entry name" value="Phosphorylase Kinase, domain 1"/>
    <property type="match status" value="1"/>
</dbReference>
<accession>A0AAD8K106</accession>
<dbReference type="InterPro" id="IPR001611">
    <property type="entry name" value="Leu-rich_rpt"/>
</dbReference>
<evidence type="ECO:0000256" key="11">
    <source>
        <dbReference type="SAM" id="Phobius"/>
    </source>
</evidence>
<feature type="domain" description="Protein kinase" evidence="13">
    <location>
        <begin position="351"/>
        <end position="624"/>
    </location>
</feature>
<dbReference type="EMBL" id="JAUHHV010000008">
    <property type="protein sequence ID" value="KAK1414217.1"/>
    <property type="molecule type" value="Genomic_DNA"/>
</dbReference>
<reference evidence="14" key="1">
    <citation type="journal article" date="2023" name="bioRxiv">
        <title>Improved chromosome-level genome assembly for marigold (Tagetes erecta).</title>
        <authorList>
            <person name="Jiang F."/>
            <person name="Yuan L."/>
            <person name="Wang S."/>
            <person name="Wang H."/>
            <person name="Xu D."/>
            <person name="Wang A."/>
            <person name="Fan W."/>
        </authorList>
    </citation>
    <scope>NUCLEOTIDE SEQUENCE</scope>
    <source>
        <strain evidence="14">WSJ</strain>
        <tissue evidence="14">Leaf</tissue>
    </source>
</reference>
<feature type="signal peptide" evidence="12">
    <location>
        <begin position="1"/>
        <end position="25"/>
    </location>
</feature>
<evidence type="ECO:0000256" key="3">
    <source>
        <dbReference type="ARBA" id="ARBA00022614"/>
    </source>
</evidence>
<evidence type="ECO:0000313" key="14">
    <source>
        <dbReference type="EMBL" id="KAK1414217.1"/>
    </source>
</evidence>
<feature type="region of interest" description="Disordered" evidence="10">
    <location>
        <begin position="689"/>
        <end position="708"/>
    </location>
</feature>
<dbReference type="Proteomes" id="UP001229421">
    <property type="component" value="Unassembled WGS sequence"/>
</dbReference>
<dbReference type="Gene3D" id="1.10.510.10">
    <property type="entry name" value="Transferase(Phosphotransferase) domain 1"/>
    <property type="match status" value="1"/>
</dbReference>
<keyword evidence="6" id="KW-0677">Repeat</keyword>
<evidence type="ECO:0000256" key="7">
    <source>
        <dbReference type="ARBA" id="ARBA00022989"/>
    </source>
</evidence>
<keyword evidence="8 11" id="KW-0472">Membrane</keyword>
<sequence length="708" mass="78461">MAICFLKPPFLLNIFLIMFPWMVKAYMTDVDALLRIKQSLNNPEPLDSWKLGTIPCDDVIRWVGIVCNKGIVTNLHLKSMSLSGNIDLTALSEMAGLRIISLENNSFSGPIPEFNRLGSLKGLYLSMNQYSGNIPRDYFTDMTSMKKIWFDGNKFTGEIPSSIAELPNLVELHLEDNQFSGPIPAIGQRSLNSVNLSYNNLTGAIPPALAKFDPSSFEGNPGLCGAKFGRKCNKVKPQAPKSAEKSSKKGLRIEYLLMAVTILILGLMIAGICILRKRKKHNSETVGIMEGNIEGSVGLTICNISKPEAIPGQNSFGTGQKTLMNKKKMADVDLMLLNSSKGVFRLSDVMKAAAEVLGNGMLGSSYKAKMTNGMIVVVKRLKEMNLVDKNGFEAEMMRLGRLNHPNILTPLACHYRKEEKLVIYDYISGGSLLYVLHGDQGKRHAELKWHNRLKIIKGIAQGLGYLHTELANLELPHGNLKSSNILLNPNFQPLIVDFGLHHMINTNHVTNALAAYKAPEAAKTHRISHKCDVYCFGIIILEILTCKFPSQYVNSGQGGTDLVQWVKSAIHEQREVELLDPDITGSSKYIGEMKKLLHIAASCTENDPEARLEISEVVNSIENIQGGDEKTIAMFSSFGDGYDDAASTLTDASYMSMTADSKTNNNNEQTQRTNNDSFGYRMWIDFEATMGDDVDEEEEEEEADDRKK</sequence>
<dbReference type="GO" id="GO:0005524">
    <property type="term" value="F:ATP binding"/>
    <property type="evidence" value="ECO:0007669"/>
    <property type="project" value="InterPro"/>
</dbReference>
<dbReference type="InterPro" id="IPR001245">
    <property type="entry name" value="Ser-Thr/Tyr_kinase_cat_dom"/>
</dbReference>
<evidence type="ECO:0000256" key="5">
    <source>
        <dbReference type="ARBA" id="ARBA00022729"/>
    </source>
</evidence>
<evidence type="ECO:0000259" key="13">
    <source>
        <dbReference type="PROSITE" id="PS50011"/>
    </source>
</evidence>
<dbReference type="Pfam" id="PF08263">
    <property type="entry name" value="LRRNT_2"/>
    <property type="match status" value="1"/>
</dbReference>
<dbReference type="GO" id="GO:0016020">
    <property type="term" value="C:membrane"/>
    <property type="evidence" value="ECO:0007669"/>
    <property type="project" value="UniProtKB-SubCell"/>
</dbReference>
<evidence type="ECO:0000256" key="8">
    <source>
        <dbReference type="ARBA" id="ARBA00023136"/>
    </source>
</evidence>
<dbReference type="PROSITE" id="PS50011">
    <property type="entry name" value="PROTEIN_KINASE_DOM"/>
    <property type="match status" value="1"/>
</dbReference>
<keyword evidence="2" id="KW-0597">Phosphoprotein</keyword>
<comment type="subcellular location">
    <subcellularLocation>
        <location evidence="1">Membrane</location>
        <topology evidence="1">Single-pass membrane protein</topology>
    </subcellularLocation>
</comment>
<keyword evidence="3" id="KW-0433">Leucine-rich repeat</keyword>
<feature type="compositionally biased region" description="Acidic residues" evidence="10">
    <location>
        <begin position="690"/>
        <end position="708"/>
    </location>
</feature>
<dbReference type="InterPro" id="IPR046959">
    <property type="entry name" value="PRK1-6/SRF4-like"/>
</dbReference>
<evidence type="ECO:0000256" key="10">
    <source>
        <dbReference type="SAM" id="MobiDB-lite"/>
    </source>
</evidence>
<dbReference type="Pfam" id="PF07714">
    <property type="entry name" value="PK_Tyr_Ser-Thr"/>
    <property type="match status" value="1"/>
</dbReference>
<evidence type="ECO:0000256" key="12">
    <source>
        <dbReference type="SAM" id="SignalP"/>
    </source>
</evidence>
<evidence type="ECO:0000256" key="2">
    <source>
        <dbReference type="ARBA" id="ARBA00022553"/>
    </source>
</evidence>
<evidence type="ECO:0000313" key="15">
    <source>
        <dbReference type="Proteomes" id="UP001229421"/>
    </source>
</evidence>
<keyword evidence="15" id="KW-1185">Reference proteome</keyword>
<gene>
    <name evidence="14" type="ORF">QVD17_29959</name>
</gene>
<dbReference type="FunFam" id="3.80.10.10:FF:000400">
    <property type="entry name" value="Nuclear pore complex protein NUP107"/>
    <property type="match status" value="1"/>
</dbReference>
<dbReference type="Pfam" id="PF00560">
    <property type="entry name" value="LRR_1"/>
    <property type="match status" value="1"/>
</dbReference>
<dbReference type="FunFam" id="1.10.510.10:FF:000480">
    <property type="entry name" value="Pollen receptor-like kinase 1"/>
    <property type="match status" value="1"/>
</dbReference>
<keyword evidence="9" id="KW-0675">Receptor</keyword>
<dbReference type="PANTHER" id="PTHR48007:SF38">
    <property type="entry name" value="LEUCINE-RICH REPEAT PROTEIN KINASE FAMILY PROTEIN"/>
    <property type="match status" value="1"/>
</dbReference>
<comment type="caution">
    <text evidence="14">The sequence shown here is derived from an EMBL/GenBank/DDBJ whole genome shotgun (WGS) entry which is preliminary data.</text>
</comment>
<keyword evidence="5 12" id="KW-0732">Signal</keyword>